<accession>A0ABV8XAE5</accession>
<evidence type="ECO:0000313" key="1">
    <source>
        <dbReference type="EMBL" id="MFC4411110.1"/>
    </source>
</evidence>
<dbReference type="EMBL" id="JBHSEC010000019">
    <property type="protein sequence ID" value="MFC4411110.1"/>
    <property type="molecule type" value="Genomic_DNA"/>
</dbReference>
<proteinExistence type="predicted"/>
<reference evidence="2" key="1">
    <citation type="journal article" date="2019" name="Int. J. Syst. Evol. Microbiol.">
        <title>The Global Catalogue of Microorganisms (GCM) 10K type strain sequencing project: providing services to taxonomists for standard genome sequencing and annotation.</title>
        <authorList>
            <consortium name="The Broad Institute Genomics Platform"/>
            <consortium name="The Broad Institute Genome Sequencing Center for Infectious Disease"/>
            <person name="Wu L."/>
            <person name="Ma J."/>
        </authorList>
    </citation>
    <scope>NUCLEOTIDE SEQUENCE [LARGE SCALE GENOMIC DNA]</scope>
    <source>
        <strain evidence="2">CCUG 59778</strain>
    </source>
</reference>
<keyword evidence="2" id="KW-1185">Reference proteome</keyword>
<evidence type="ECO:0000313" key="2">
    <source>
        <dbReference type="Proteomes" id="UP001595817"/>
    </source>
</evidence>
<evidence type="ECO:0008006" key="3">
    <source>
        <dbReference type="Google" id="ProtNLM"/>
    </source>
</evidence>
<comment type="caution">
    <text evidence="1">The sequence shown here is derived from an EMBL/GenBank/DDBJ whole genome shotgun (WGS) entry which is preliminary data.</text>
</comment>
<dbReference type="Proteomes" id="UP001595817">
    <property type="component" value="Unassembled WGS sequence"/>
</dbReference>
<dbReference type="RefSeq" id="WP_378155683.1">
    <property type="nucleotide sequence ID" value="NZ_JBHSEC010000019.1"/>
</dbReference>
<organism evidence="1 2">
    <name type="scientific">Chungangia koreensis</name>
    <dbReference type="NCBI Taxonomy" id="752657"/>
    <lineage>
        <taxon>Bacteria</taxon>
        <taxon>Bacillati</taxon>
        <taxon>Bacillota</taxon>
        <taxon>Bacilli</taxon>
        <taxon>Lactobacillales</taxon>
        <taxon>Chungangia</taxon>
    </lineage>
</organism>
<name>A0ABV8XAE5_9LACT</name>
<protein>
    <recommendedName>
        <fullName evidence="3">LysM domain-containing protein</fullName>
    </recommendedName>
</protein>
<gene>
    <name evidence="1" type="ORF">ACFOZY_11840</name>
</gene>
<sequence length="112" mass="12603">MRILSLAAIILICFYFLKIDMAEGTIPLAAFYSKEVEACSKNEESVEMTSIAVQTLPGDTIYTLFALYPAEGKSFIERLSDFYKLNPHLQNQDFAYGETLQLPIYQSLGSCQ</sequence>